<sequence>MAPSTHSHHHFSSGDLLRVLHTANPQCVAAAATARRIVAATDASMGRATCQGRVWHVPAEIVGLDSKKSKQAKIKFHPWTLETARADSTLARAVEKAIDDIVTIVTMDGVWRKEKEVPKKEIGSTAAKLRRLFGAVKPQLVVNKDILLLTWPLHSTPSTSKAAAKAIKEACAFLGRQDTMPLRARVRMSEEEKREMGGGVVMEKEEKRQMVEVECTLGGGSNCVQLWRMTMEGEGYLVEEGDEKWTAPEIEMTPLSLSLRLRRSMFPSEEGINLPPRLPSNPSASVVDDKGKTGKLVVSRALYNLSLNVQCAHCIITF</sequence>
<accession>A0A8R1UDA8</accession>
<keyword evidence="2" id="KW-1185">Reference proteome</keyword>
<reference evidence="2" key="1">
    <citation type="journal article" date="2008" name="Nat. Genet.">
        <title>The Pristionchus pacificus genome provides a unique perspective on nematode lifestyle and parasitism.</title>
        <authorList>
            <person name="Dieterich C."/>
            <person name="Clifton S.W."/>
            <person name="Schuster L.N."/>
            <person name="Chinwalla A."/>
            <person name="Delehaunty K."/>
            <person name="Dinkelacker I."/>
            <person name="Fulton L."/>
            <person name="Fulton R."/>
            <person name="Godfrey J."/>
            <person name="Minx P."/>
            <person name="Mitreva M."/>
            <person name="Roeseler W."/>
            <person name="Tian H."/>
            <person name="Witte H."/>
            <person name="Yang S.P."/>
            <person name="Wilson R.K."/>
            <person name="Sommer R.J."/>
        </authorList>
    </citation>
    <scope>NUCLEOTIDE SEQUENCE [LARGE SCALE GENOMIC DNA]</scope>
    <source>
        <strain evidence="2">PS312</strain>
    </source>
</reference>
<dbReference type="Proteomes" id="UP000005239">
    <property type="component" value="Unassembled WGS sequence"/>
</dbReference>
<dbReference type="EnsemblMetazoa" id="PPA14201.1">
    <property type="protein sequence ID" value="PPA14201.1"/>
    <property type="gene ID" value="WBGene00103755"/>
</dbReference>
<organism evidence="1 2">
    <name type="scientific">Pristionchus pacificus</name>
    <name type="common">Parasitic nematode worm</name>
    <dbReference type="NCBI Taxonomy" id="54126"/>
    <lineage>
        <taxon>Eukaryota</taxon>
        <taxon>Metazoa</taxon>
        <taxon>Ecdysozoa</taxon>
        <taxon>Nematoda</taxon>
        <taxon>Chromadorea</taxon>
        <taxon>Rhabditida</taxon>
        <taxon>Rhabditina</taxon>
        <taxon>Diplogasteromorpha</taxon>
        <taxon>Diplogasteroidea</taxon>
        <taxon>Neodiplogasteridae</taxon>
        <taxon>Pristionchus</taxon>
    </lineage>
</organism>
<reference evidence="1" key="2">
    <citation type="submission" date="2022-06" db="UniProtKB">
        <authorList>
            <consortium name="EnsemblMetazoa"/>
        </authorList>
    </citation>
    <scope>IDENTIFICATION</scope>
    <source>
        <strain evidence="1">PS312</strain>
    </source>
</reference>
<dbReference type="AlphaFoldDB" id="A0A2A6CRP2"/>
<evidence type="ECO:0000313" key="2">
    <source>
        <dbReference type="Proteomes" id="UP000005239"/>
    </source>
</evidence>
<gene>
    <name evidence="1" type="primary">WBGene00103755</name>
</gene>
<name>A0A2A6CRP2_PRIPA</name>
<evidence type="ECO:0000313" key="1">
    <source>
        <dbReference type="EnsemblMetazoa" id="PPA14201.1"/>
    </source>
</evidence>
<proteinExistence type="predicted"/>
<protein>
    <submittedName>
        <fullName evidence="1">Uncharacterized protein</fullName>
    </submittedName>
</protein>
<dbReference type="OrthoDB" id="5868397at2759"/>
<accession>A0A2A6CRP2</accession>